<dbReference type="PROSITE" id="PS50297">
    <property type="entry name" value="ANK_REP_REGION"/>
    <property type="match status" value="2"/>
</dbReference>
<comment type="caution">
    <text evidence="8">The sequence shown here is derived from an EMBL/GenBank/DDBJ whole genome shotgun (WGS) entry which is preliminary data.</text>
</comment>
<dbReference type="InterPro" id="IPR050889">
    <property type="entry name" value="Dendritic_Spine_Reg/Scaffold"/>
</dbReference>
<reference evidence="8 9" key="1">
    <citation type="submission" date="2024-01" db="EMBL/GenBank/DDBJ databases">
        <title>The genomes of 5 underutilized Papilionoideae crops provide insights into root nodulation and disease resistanc.</title>
        <authorList>
            <person name="Jiang F."/>
        </authorList>
    </citation>
    <scope>NUCLEOTIDE SEQUENCE [LARGE SCALE GENOMIC DNA]</scope>
    <source>
        <strain evidence="8">DUOXIRENSHENG_FW03</strain>
        <tissue evidence="8">Leaves</tissue>
    </source>
</reference>
<evidence type="ECO:0000256" key="3">
    <source>
        <dbReference type="ARBA" id="ARBA00023043"/>
    </source>
</evidence>
<feature type="repeat" description="ANK" evidence="4">
    <location>
        <begin position="39"/>
        <end position="72"/>
    </location>
</feature>
<evidence type="ECO:0000313" key="9">
    <source>
        <dbReference type="Proteomes" id="UP001386955"/>
    </source>
</evidence>
<dbReference type="SUPFAM" id="SSF48403">
    <property type="entry name" value="Ankyrin repeat"/>
    <property type="match status" value="1"/>
</dbReference>
<keyword evidence="5" id="KW-0863">Zinc-finger</keyword>
<dbReference type="PROSITE" id="PS50089">
    <property type="entry name" value="ZF_RING_2"/>
    <property type="match status" value="1"/>
</dbReference>
<dbReference type="InterPro" id="IPR001841">
    <property type="entry name" value="Znf_RING"/>
</dbReference>
<dbReference type="InterPro" id="IPR036770">
    <property type="entry name" value="Ankyrin_rpt-contain_sf"/>
</dbReference>
<feature type="repeat" description="ANK" evidence="4">
    <location>
        <begin position="75"/>
        <end position="107"/>
    </location>
</feature>
<evidence type="ECO:0000256" key="4">
    <source>
        <dbReference type="PROSITE-ProRule" id="PRU00023"/>
    </source>
</evidence>
<feature type="region of interest" description="Disordered" evidence="6">
    <location>
        <begin position="291"/>
        <end position="345"/>
    </location>
</feature>
<keyword evidence="5" id="KW-0479">Metal-binding</keyword>
<dbReference type="SMART" id="SM00184">
    <property type="entry name" value="RING"/>
    <property type="match status" value="1"/>
</dbReference>
<keyword evidence="5" id="KW-0862">Zinc</keyword>
<dbReference type="PROSITE" id="PS50088">
    <property type="entry name" value="ANK_REPEAT"/>
    <property type="match status" value="2"/>
</dbReference>
<organism evidence="8 9">
    <name type="scientific">Psophocarpus tetragonolobus</name>
    <name type="common">Winged bean</name>
    <name type="synonym">Dolichos tetragonolobus</name>
    <dbReference type="NCBI Taxonomy" id="3891"/>
    <lineage>
        <taxon>Eukaryota</taxon>
        <taxon>Viridiplantae</taxon>
        <taxon>Streptophyta</taxon>
        <taxon>Embryophyta</taxon>
        <taxon>Tracheophyta</taxon>
        <taxon>Spermatophyta</taxon>
        <taxon>Magnoliopsida</taxon>
        <taxon>eudicotyledons</taxon>
        <taxon>Gunneridae</taxon>
        <taxon>Pentapetalae</taxon>
        <taxon>rosids</taxon>
        <taxon>fabids</taxon>
        <taxon>Fabales</taxon>
        <taxon>Fabaceae</taxon>
        <taxon>Papilionoideae</taxon>
        <taxon>50 kb inversion clade</taxon>
        <taxon>NPAAA clade</taxon>
        <taxon>indigoferoid/millettioid clade</taxon>
        <taxon>Phaseoleae</taxon>
        <taxon>Psophocarpus</taxon>
    </lineage>
</organism>
<dbReference type="InterPro" id="IPR013083">
    <property type="entry name" value="Znf_RING/FYVE/PHD"/>
</dbReference>
<evidence type="ECO:0000256" key="2">
    <source>
        <dbReference type="ARBA" id="ARBA00022737"/>
    </source>
</evidence>
<comment type="subcellular location">
    <subcellularLocation>
        <location evidence="1">Cell membrane</location>
        <topology evidence="1">Peripheral membrane protein</topology>
        <orientation evidence="1">Cytoplasmic side</orientation>
    </subcellularLocation>
</comment>
<evidence type="ECO:0000256" key="5">
    <source>
        <dbReference type="PROSITE-ProRule" id="PRU00175"/>
    </source>
</evidence>
<feature type="domain" description="RING-type" evidence="7">
    <location>
        <begin position="412"/>
        <end position="451"/>
    </location>
</feature>
<dbReference type="Gene3D" id="1.25.40.20">
    <property type="entry name" value="Ankyrin repeat-containing domain"/>
    <property type="match status" value="1"/>
</dbReference>
<dbReference type="SMART" id="SM00248">
    <property type="entry name" value="ANK"/>
    <property type="match status" value="2"/>
</dbReference>
<sequence length="463" mass="49551">MGQGQSKDELLYQQVSYGNAEGIKTLHREGAGLEWRDKDAKTPLIVACMNPQLYDVARTLIELGANINAYRPGRHGGTPLHHAAKRGFDSIVKLLLLHGANPLVLNDDCLTALEVARAKGHGNVVRTIESHLCLFSGWLREFHGPGFLEVVAPQLVSKKVWVVVLPVGSRNLTKPYKLELAIYSTLQDARPRTVISLWKADLREPKLHQADPSVTIVDHTNKTRVKLGPASENDRQQLTWFSNACKGIPQTSPAFLQNNVPTGPPTAPPAAEDTELAMAISASLQSAIQERPPFSDTQPNFVASSSSSAVNTGNHGFLGTPNPNTSDSELVSEAGPSDNSQHLQGKVNSSVGLTASGLDFNPSAPPIADEIPTDGPIQYPSIDLSPVDMVSPVVDKLPNEEGKNASGSGASCVICLDAPAEGACIPCGHVAGCMSCLNEVKSKKWGCPVCRAKIDQIIKLYHV</sequence>
<proteinExistence type="predicted"/>
<evidence type="ECO:0000259" key="7">
    <source>
        <dbReference type="PROSITE" id="PS50089"/>
    </source>
</evidence>
<dbReference type="Proteomes" id="UP001386955">
    <property type="component" value="Unassembled WGS sequence"/>
</dbReference>
<dbReference type="GO" id="GO:0005886">
    <property type="term" value="C:plasma membrane"/>
    <property type="evidence" value="ECO:0007669"/>
    <property type="project" value="UniProtKB-SubCell"/>
</dbReference>
<evidence type="ECO:0000313" key="8">
    <source>
        <dbReference type="EMBL" id="KAK7391735.1"/>
    </source>
</evidence>
<dbReference type="InterPro" id="IPR002110">
    <property type="entry name" value="Ankyrin_rpt"/>
</dbReference>
<evidence type="ECO:0000256" key="1">
    <source>
        <dbReference type="ARBA" id="ARBA00004413"/>
    </source>
</evidence>
<dbReference type="AlphaFoldDB" id="A0AAN9XGX1"/>
<dbReference type="PANTHER" id="PTHR24166">
    <property type="entry name" value="ROLLING PEBBLES, ISOFORM B"/>
    <property type="match status" value="1"/>
</dbReference>
<dbReference type="SUPFAM" id="SSF57850">
    <property type="entry name" value="RING/U-box"/>
    <property type="match status" value="1"/>
</dbReference>
<dbReference type="PANTHER" id="PTHR24166:SF45">
    <property type="entry name" value="E3 UBIQUITIN-PROTEIN LIGASE XBAT35"/>
    <property type="match status" value="1"/>
</dbReference>
<dbReference type="EMBL" id="JAYMYS010000005">
    <property type="protein sequence ID" value="KAK7391735.1"/>
    <property type="molecule type" value="Genomic_DNA"/>
</dbReference>
<dbReference type="GO" id="GO:0008270">
    <property type="term" value="F:zinc ion binding"/>
    <property type="evidence" value="ECO:0007669"/>
    <property type="project" value="UniProtKB-KW"/>
</dbReference>
<accession>A0AAN9XGX1</accession>
<name>A0AAN9XGX1_PSOTE</name>
<dbReference type="CDD" id="cd23129">
    <property type="entry name" value="RING-HC_XBAT35-like"/>
    <property type="match status" value="1"/>
</dbReference>
<dbReference type="Pfam" id="PF13920">
    <property type="entry name" value="zf-C3HC4_3"/>
    <property type="match status" value="1"/>
</dbReference>
<dbReference type="Gene3D" id="3.30.40.10">
    <property type="entry name" value="Zinc/RING finger domain, C3HC4 (zinc finger)"/>
    <property type="match status" value="1"/>
</dbReference>
<dbReference type="Pfam" id="PF13857">
    <property type="entry name" value="Ank_5"/>
    <property type="match status" value="1"/>
</dbReference>
<gene>
    <name evidence="8" type="ORF">VNO78_20156</name>
</gene>
<keyword evidence="3 4" id="KW-0040">ANK repeat</keyword>
<keyword evidence="2" id="KW-0677">Repeat</keyword>
<keyword evidence="9" id="KW-1185">Reference proteome</keyword>
<protein>
    <recommendedName>
        <fullName evidence="7">RING-type domain-containing protein</fullName>
    </recommendedName>
</protein>
<evidence type="ECO:0000256" key="6">
    <source>
        <dbReference type="SAM" id="MobiDB-lite"/>
    </source>
</evidence>